<evidence type="ECO:0000313" key="1">
    <source>
        <dbReference type="EMBL" id="GGJ21664.1"/>
    </source>
</evidence>
<dbReference type="PANTHER" id="PTHR31118">
    <property type="entry name" value="CYCLASE-LIKE PROTEIN 2"/>
    <property type="match status" value="1"/>
</dbReference>
<organism evidence="1 2">
    <name type="scientific">Deinococcus roseus</name>
    <dbReference type="NCBI Taxonomy" id="392414"/>
    <lineage>
        <taxon>Bacteria</taxon>
        <taxon>Thermotogati</taxon>
        <taxon>Deinococcota</taxon>
        <taxon>Deinococci</taxon>
        <taxon>Deinococcales</taxon>
        <taxon>Deinococcaceae</taxon>
        <taxon>Deinococcus</taxon>
    </lineage>
</organism>
<proteinExistence type="predicted"/>
<reference evidence="2" key="1">
    <citation type="journal article" date="2019" name="Int. J. Syst. Evol. Microbiol.">
        <title>The Global Catalogue of Microorganisms (GCM) 10K type strain sequencing project: providing services to taxonomists for standard genome sequencing and annotation.</title>
        <authorList>
            <consortium name="The Broad Institute Genomics Platform"/>
            <consortium name="The Broad Institute Genome Sequencing Center for Infectious Disease"/>
            <person name="Wu L."/>
            <person name="Ma J."/>
        </authorList>
    </citation>
    <scope>NUCLEOTIDE SEQUENCE [LARGE SCALE GENOMIC DNA]</scope>
    <source>
        <strain evidence="2">JCM 14370</strain>
    </source>
</reference>
<gene>
    <name evidence="1" type="primary">kynB</name>
    <name evidence="1" type="ORF">GCM10008938_04830</name>
</gene>
<dbReference type="RefSeq" id="WP_188999251.1">
    <property type="nucleotide sequence ID" value="NZ_BMOD01000001.1"/>
</dbReference>
<dbReference type="Pfam" id="PF04199">
    <property type="entry name" value="Cyclase"/>
    <property type="match status" value="1"/>
</dbReference>
<name>A0ABQ2CUF2_9DEIO</name>
<comment type="caution">
    <text evidence="1">The sequence shown here is derived from an EMBL/GenBank/DDBJ whole genome shotgun (WGS) entry which is preliminary data.</text>
</comment>
<dbReference type="Proteomes" id="UP000632222">
    <property type="component" value="Unassembled WGS sequence"/>
</dbReference>
<evidence type="ECO:0000313" key="2">
    <source>
        <dbReference type="Proteomes" id="UP000632222"/>
    </source>
</evidence>
<accession>A0ABQ2CUF2</accession>
<dbReference type="PANTHER" id="PTHR31118:SF32">
    <property type="entry name" value="KYNURENINE FORMAMIDASE"/>
    <property type="match status" value="1"/>
</dbReference>
<protein>
    <submittedName>
        <fullName evidence="1">Kynurenine formamidase</fullName>
    </submittedName>
</protein>
<dbReference type="InterPro" id="IPR037175">
    <property type="entry name" value="KFase_sf"/>
</dbReference>
<dbReference type="InterPro" id="IPR007325">
    <property type="entry name" value="KFase/CYL"/>
</dbReference>
<dbReference type="Gene3D" id="3.50.30.50">
    <property type="entry name" value="Putative cyclase"/>
    <property type="match status" value="1"/>
</dbReference>
<dbReference type="EMBL" id="BMOD01000001">
    <property type="protein sequence ID" value="GGJ21664.1"/>
    <property type="molecule type" value="Genomic_DNA"/>
</dbReference>
<keyword evidence="2" id="KW-1185">Reference proteome</keyword>
<dbReference type="SUPFAM" id="SSF102198">
    <property type="entry name" value="Putative cyclase"/>
    <property type="match status" value="1"/>
</dbReference>
<sequence>MIDLTRKLTHGFPTWPGDTPFTFQATMQIQNGDTVNVGMFSTTTHLGTHLDAPYHYSDQGARLGEIPLDLLIGPCLVLDARGHQQLPASLLDGLENLPERVAFFTGQPAEWTTFPTEFSFFSPELIDLLGARGVKMLVTDAPSVDHLTSKDLPAHQACLRNNILILEGVNLTETEFKTYELICLPLNLADADGAPARAIFRAL</sequence>